<dbReference type="EMBL" id="JAUEPT010000007">
    <property type="protein sequence ID" value="KAK0449925.1"/>
    <property type="molecule type" value="Genomic_DNA"/>
</dbReference>
<comment type="caution">
    <text evidence="2">The sequence shown here is derived from an EMBL/GenBank/DDBJ whole genome shotgun (WGS) entry which is preliminary data.</text>
</comment>
<gene>
    <name evidence="2" type="ORF">EV421DRAFT_1291728</name>
</gene>
<keyword evidence="3" id="KW-1185">Reference proteome</keyword>
<dbReference type="Pfam" id="PF12770">
    <property type="entry name" value="CHAT"/>
    <property type="match status" value="1"/>
</dbReference>
<evidence type="ECO:0000259" key="1">
    <source>
        <dbReference type="Pfam" id="PF12770"/>
    </source>
</evidence>
<evidence type="ECO:0000313" key="2">
    <source>
        <dbReference type="EMBL" id="KAK0449925.1"/>
    </source>
</evidence>
<evidence type="ECO:0000313" key="3">
    <source>
        <dbReference type="Proteomes" id="UP001175226"/>
    </source>
</evidence>
<dbReference type="InterPro" id="IPR024983">
    <property type="entry name" value="CHAT_dom"/>
</dbReference>
<feature type="domain" description="CHAT" evidence="1">
    <location>
        <begin position="16"/>
        <end position="162"/>
    </location>
</feature>
<reference evidence="2" key="1">
    <citation type="submission" date="2023-06" db="EMBL/GenBank/DDBJ databases">
        <authorList>
            <consortium name="Lawrence Berkeley National Laboratory"/>
            <person name="Ahrendt S."/>
            <person name="Sahu N."/>
            <person name="Indic B."/>
            <person name="Wong-Bajracharya J."/>
            <person name="Merenyi Z."/>
            <person name="Ke H.-M."/>
            <person name="Monk M."/>
            <person name="Kocsube S."/>
            <person name="Drula E."/>
            <person name="Lipzen A."/>
            <person name="Balint B."/>
            <person name="Henrissat B."/>
            <person name="Andreopoulos B."/>
            <person name="Martin F.M."/>
            <person name="Harder C.B."/>
            <person name="Rigling D."/>
            <person name="Ford K.L."/>
            <person name="Foster G.D."/>
            <person name="Pangilinan J."/>
            <person name="Papanicolaou A."/>
            <person name="Barry K."/>
            <person name="LaButti K."/>
            <person name="Viragh M."/>
            <person name="Koriabine M."/>
            <person name="Yan M."/>
            <person name="Riley R."/>
            <person name="Champramary S."/>
            <person name="Plett K.L."/>
            <person name="Tsai I.J."/>
            <person name="Slot J."/>
            <person name="Sipos G."/>
            <person name="Plett J."/>
            <person name="Nagy L.G."/>
            <person name="Grigoriev I.V."/>
        </authorList>
    </citation>
    <scope>NUCLEOTIDE SEQUENCE</scope>
    <source>
        <strain evidence="2">FPL87.14</strain>
    </source>
</reference>
<dbReference type="Proteomes" id="UP001175226">
    <property type="component" value="Unassembled WGS sequence"/>
</dbReference>
<accession>A0AA39JY25</accession>
<proteinExistence type="predicted"/>
<name>A0AA39JY25_9AGAR</name>
<dbReference type="AlphaFoldDB" id="A0AA39JY25"/>
<sequence>MLPALYNTAERGTKVYEFVASSYTPTVGILADISNQQSEEFSGLLTVCQPHTPGQNPIPKTEDEVCSVVQVAVESGSAMNVSLLGNDDATPDAVLSGMVEHSWIHLACHARQDPTQPLESAFMLAGDPKEGCPLKLTEIAKRANTNADFAFLSACQTATGDVFAIRRIGPSRRGHAHGWVPPSHRNYVGGQRQRCAYHCKDGVRIYALRWEGG</sequence>
<protein>
    <submittedName>
        <fullName evidence="2">CHAT domain-containing protein</fullName>
    </submittedName>
</protein>
<organism evidence="2 3">
    <name type="scientific">Armillaria borealis</name>
    <dbReference type="NCBI Taxonomy" id="47425"/>
    <lineage>
        <taxon>Eukaryota</taxon>
        <taxon>Fungi</taxon>
        <taxon>Dikarya</taxon>
        <taxon>Basidiomycota</taxon>
        <taxon>Agaricomycotina</taxon>
        <taxon>Agaricomycetes</taxon>
        <taxon>Agaricomycetidae</taxon>
        <taxon>Agaricales</taxon>
        <taxon>Marasmiineae</taxon>
        <taxon>Physalacriaceae</taxon>
        <taxon>Armillaria</taxon>
    </lineage>
</organism>